<proteinExistence type="predicted"/>
<accession>A0A377FUT0</accession>
<dbReference type="Gene3D" id="3.40.640.10">
    <property type="entry name" value="Type I PLP-dependent aspartate aminotransferase-like (Major domain)"/>
    <property type="match status" value="1"/>
</dbReference>
<dbReference type="InterPro" id="IPR015424">
    <property type="entry name" value="PyrdxlP-dep_Trfase"/>
</dbReference>
<dbReference type="PANTHER" id="PTHR42885">
    <property type="entry name" value="HISTIDINOL-PHOSPHATE AMINOTRANSFERASE-RELATED"/>
    <property type="match status" value="1"/>
</dbReference>
<dbReference type="RefSeq" id="WP_029335261.1">
    <property type="nucleotide sequence ID" value="NZ_UGGP01000001.1"/>
</dbReference>
<dbReference type="SUPFAM" id="SSF53383">
    <property type="entry name" value="PLP-dependent transferases"/>
    <property type="match status" value="1"/>
</dbReference>
<dbReference type="InterPro" id="IPR004839">
    <property type="entry name" value="Aminotransferase_I/II_large"/>
</dbReference>
<keyword evidence="2 6" id="KW-0032">Aminotransferase</keyword>
<name>A0A377FUT0_9BACL</name>
<evidence type="ECO:0000313" key="6">
    <source>
        <dbReference type="EMBL" id="STO08324.1"/>
    </source>
</evidence>
<dbReference type="PANTHER" id="PTHR42885:SF2">
    <property type="entry name" value="HISTIDINOL-PHOSPHATE AMINOTRANSFERASE"/>
    <property type="match status" value="1"/>
</dbReference>
<evidence type="ECO:0000256" key="2">
    <source>
        <dbReference type="ARBA" id="ARBA00022576"/>
    </source>
</evidence>
<dbReference type="InterPro" id="IPR015421">
    <property type="entry name" value="PyrdxlP-dep_Trfase_major"/>
</dbReference>
<dbReference type="EC" id="2.6.1.9" evidence="6"/>
<dbReference type="OrthoDB" id="9813612at2"/>
<dbReference type="GO" id="GO:0004400">
    <property type="term" value="F:histidinol-phosphate transaminase activity"/>
    <property type="evidence" value="ECO:0007669"/>
    <property type="project" value="UniProtKB-EC"/>
</dbReference>
<evidence type="ECO:0000259" key="5">
    <source>
        <dbReference type="Pfam" id="PF00155"/>
    </source>
</evidence>
<dbReference type="AlphaFoldDB" id="A0A377FUT0"/>
<dbReference type="Proteomes" id="UP000254060">
    <property type="component" value="Unassembled WGS sequence"/>
</dbReference>
<reference evidence="6 7" key="1">
    <citation type="submission" date="2018-06" db="EMBL/GenBank/DDBJ databases">
        <authorList>
            <consortium name="Pathogen Informatics"/>
            <person name="Doyle S."/>
        </authorList>
    </citation>
    <scope>NUCLEOTIDE SEQUENCE [LARGE SCALE GENOMIC DNA]</scope>
    <source>
        <strain evidence="6 7">NCTC13163</strain>
    </source>
</reference>
<gene>
    <name evidence="6" type="primary">hisC_2</name>
    <name evidence="6" type="ORF">NCTC13163_01694</name>
</gene>
<dbReference type="GO" id="GO:0030170">
    <property type="term" value="F:pyridoxal phosphate binding"/>
    <property type="evidence" value="ECO:0007669"/>
    <property type="project" value="InterPro"/>
</dbReference>
<evidence type="ECO:0000256" key="4">
    <source>
        <dbReference type="ARBA" id="ARBA00022898"/>
    </source>
</evidence>
<evidence type="ECO:0000313" key="7">
    <source>
        <dbReference type="Proteomes" id="UP000254060"/>
    </source>
</evidence>
<sequence>MRQRYETIPRYVPHAVKGHALNQNESQYELPERIQDKIRSIDLTGLSRYPVEELIRLKQRYAEYAGVEVNQLMVGSGSDELLAILCQALLDVDDVVVAPLPDFSMYGIYAHIARGNFVQPDEDGLSFQSLVQTIEANHPKLVLVSNPNNPTGKMWTLDELAMVAERVPYLVVDEAYIDFTMDDSFNPRLADHRNVIILRTLSKAFGLANLRIGFMIADPALIENIDRFRSPFNVSGLSAAVAAVVLEDVAYIRDAVAYHNEQREKLKPLLAPVGKILPSRANFLYVVIRDSEAWASRFLANGVHVRAFSDGIRVSAGTDEAYRLIQQTIEEVSSLENS</sequence>
<feature type="domain" description="Aminotransferase class I/classII large" evidence="5">
    <location>
        <begin position="21"/>
        <end position="321"/>
    </location>
</feature>
<organism evidence="6 7">
    <name type="scientific">Exiguobacterium aurantiacum</name>
    <dbReference type="NCBI Taxonomy" id="33987"/>
    <lineage>
        <taxon>Bacteria</taxon>
        <taxon>Bacillati</taxon>
        <taxon>Bacillota</taxon>
        <taxon>Bacilli</taxon>
        <taxon>Bacillales</taxon>
        <taxon>Bacillales Family XII. Incertae Sedis</taxon>
        <taxon>Exiguobacterium</taxon>
    </lineage>
</organism>
<comment type="cofactor">
    <cofactor evidence="1">
        <name>pyridoxal 5'-phosphate</name>
        <dbReference type="ChEBI" id="CHEBI:597326"/>
    </cofactor>
</comment>
<evidence type="ECO:0000256" key="3">
    <source>
        <dbReference type="ARBA" id="ARBA00022679"/>
    </source>
</evidence>
<dbReference type="STRING" id="1397694.GCA_000702585_02190"/>
<dbReference type="InterPro" id="IPR015422">
    <property type="entry name" value="PyrdxlP-dep_Trfase_small"/>
</dbReference>
<evidence type="ECO:0000256" key="1">
    <source>
        <dbReference type="ARBA" id="ARBA00001933"/>
    </source>
</evidence>
<keyword evidence="3 6" id="KW-0808">Transferase</keyword>
<protein>
    <submittedName>
        <fullName evidence="6">Histidinol-phosphate aminotransferase</fullName>
        <ecNumber evidence="6">2.6.1.9</ecNumber>
    </submittedName>
</protein>
<dbReference type="EMBL" id="UGGP01000001">
    <property type="protein sequence ID" value="STO08324.1"/>
    <property type="molecule type" value="Genomic_DNA"/>
</dbReference>
<dbReference type="CDD" id="cd00609">
    <property type="entry name" value="AAT_like"/>
    <property type="match status" value="1"/>
</dbReference>
<keyword evidence="4" id="KW-0663">Pyridoxal phosphate</keyword>
<dbReference type="Gene3D" id="3.90.1150.10">
    <property type="entry name" value="Aspartate Aminotransferase, domain 1"/>
    <property type="match status" value="1"/>
</dbReference>
<dbReference type="Pfam" id="PF00155">
    <property type="entry name" value="Aminotran_1_2"/>
    <property type="match status" value="1"/>
</dbReference>